<evidence type="ECO:0000313" key="8">
    <source>
        <dbReference type="EMBL" id="KAG5669020.1"/>
    </source>
</evidence>
<gene>
    <name evidence="8" type="ORF">PVAND_016922</name>
</gene>
<feature type="domain" description="Thioredoxin" evidence="7">
    <location>
        <begin position="7"/>
        <end position="122"/>
    </location>
</feature>
<keyword evidence="9" id="KW-1185">Reference proteome</keyword>
<name>A0A9J6BGN7_POLVA</name>
<accession>A0A9J6BGN7</accession>
<organism evidence="8 9">
    <name type="scientific">Polypedilum vanderplanki</name>
    <name type="common">Sleeping chironomid midge</name>
    <dbReference type="NCBI Taxonomy" id="319348"/>
    <lineage>
        <taxon>Eukaryota</taxon>
        <taxon>Metazoa</taxon>
        <taxon>Ecdysozoa</taxon>
        <taxon>Arthropoda</taxon>
        <taxon>Hexapoda</taxon>
        <taxon>Insecta</taxon>
        <taxon>Pterygota</taxon>
        <taxon>Neoptera</taxon>
        <taxon>Endopterygota</taxon>
        <taxon>Diptera</taxon>
        <taxon>Nematocera</taxon>
        <taxon>Chironomoidea</taxon>
        <taxon>Chironomidae</taxon>
        <taxon>Chironominae</taxon>
        <taxon>Polypedilum</taxon>
        <taxon>Polypedilum</taxon>
    </lineage>
</organism>
<evidence type="ECO:0000256" key="1">
    <source>
        <dbReference type="ARBA" id="ARBA00004496"/>
    </source>
</evidence>
<evidence type="ECO:0000313" key="9">
    <source>
        <dbReference type="Proteomes" id="UP001107558"/>
    </source>
</evidence>
<dbReference type="GO" id="GO:0047134">
    <property type="term" value="F:protein-disulfide reductase [NAD(P)H] activity"/>
    <property type="evidence" value="ECO:0007669"/>
    <property type="project" value="InterPro"/>
</dbReference>
<dbReference type="FunFam" id="3.40.30.10:FF:000124">
    <property type="entry name" value="Thioredoxin domain-containing 17"/>
    <property type="match status" value="1"/>
</dbReference>
<dbReference type="InterPro" id="IPR010357">
    <property type="entry name" value="TXNDC17_dom"/>
</dbReference>
<dbReference type="PANTHER" id="PTHR12452">
    <property type="entry name" value="42-9-9 PROTEIN-RELATED"/>
    <property type="match status" value="1"/>
</dbReference>
<comment type="subcellular location">
    <subcellularLocation>
        <location evidence="1">Cytoplasm</location>
    </subcellularLocation>
</comment>
<evidence type="ECO:0000259" key="7">
    <source>
        <dbReference type="Pfam" id="PF06110"/>
    </source>
</evidence>
<keyword evidence="5" id="KW-1015">Disulfide bond</keyword>
<dbReference type="Gene3D" id="3.40.30.10">
    <property type="entry name" value="Glutaredoxin"/>
    <property type="match status" value="1"/>
</dbReference>
<comment type="similarity">
    <text evidence="2">Belongs to the thioredoxin family.</text>
</comment>
<evidence type="ECO:0000256" key="4">
    <source>
        <dbReference type="ARBA" id="ARBA00022490"/>
    </source>
</evidence>
<dbReference type="EMBL" id="JADBJN010000004">
    <property type="protein sequence ID" value="KAG5669020.1"/>
    <property type="molecule type" value="Genomic_DNA"/>
</dbReference>
<protein>
    <recommendedName>
        <fullName evidence="3">Thioredoxin domain-containing protein 17</fullName>
    </recommendedName>
</protein>
<dbReference type="OrthoDB" id="78947at2759"/>
<keyword evidence="4" id="KW-0963">Cytoplasm</keyword>
<evidence type="ECO:0000256" key="2">
    <source>
        <dbReference type="ARBA" id="ARBA00008987"/>
    </source>
</evidence>
<dbReference type="Pfam" id="PF06110">
    <property type="entry name" value="TXD17-like_Trx"/>
    <property type="match status" value="1"/>
</dbReference>
<proteinExistence type="inferred from homology"/>
<evidence type="ECO:0000256" key="6">
    <source>
        <dbReference type="ARBA" id="ARBA00023284"/>
    </source>
</evidence>
<evidence type="ECO:0000256" key="5">
    <source>
        <dbReference type="ARBA" id="ARBA00023157"/>
    </source>
</evidence>
<keyword evidence="6" id="KW-0676">Redox-active center</keyword>
<dbReference type="GO" id="GO:0005829">
    <property type="term" value="C:cytosol"/>
    <property type="evidence" value="ECO:0007669"/>
    <property type="project" value="TreeGrafter"/>
</dbReference>
<comment type="caution">
    <text evidence="8">The sequence shown here is derived from an EMBL/GenBank/DDBJ whole genome shotgun (WGS) entry which is preliminary data.</text>
</comment>
<sequence length="124" mass="14361">MAEKHSVTGFDEFTEFIKNFKSDKIVNVLFTGEKADGKSWCPDCNEAEGFVNDAIEKYADNTVFVSVDVGNRETWKDLKNPFRTDKDTNLMVIPTLIRWKNPQRLEGDQLCKPELLQMFFTEED</sequence>
<evidence type="ECO:0000256" key="3">
    <source>
        <dbReference type="ARBA" id="ARBA00016949"/>
    </source>
</evidence>
<dbReference type="PANTHER" id="PTHR12452:SF6">
    <property type="entry name" value="THIOREDOXIN DOMAIN-CONTAINING PROTEIN 17"/>
    <property type="match status" value="1"/>
</dbReference>
<reference evidence="8" key="1">
    <citation type="submission" date="2021-03" db="EMBL/GenBank/DDBJ databases">
        <title>Chromosome level genome of the anhydrobiotic midge Polypedilum vanderplanki.</title>
        <authorList>
            <person name="Yoshida Y."/>
            <person name="Kikawada T."/>
            <person name="Gusev O."/>
        </authorList>
    </citation>
    <scope>NUCLEOTIDE SEQUENCE</scope>
    <source>
        <strain evidence="8">NIAS01</strain>
        <tissue evidence="8">Whole body or cell culture</tissue>
    </source>
</reference>
<dbReference type="Proteomes" id="UP001107558">
    <property type="component" value="Chromosome 4"/>
</dbReference>
<dbReference type="InterPro" id="IPR045108">
    <property type="entry name" value="TXNDC17-like"/>
</dbReference>
<dbReference type="AlphaFoldDB" id="A0A9J6BGN7"/>
<dbReference type="InterPro" id="IPR036249">
    <property type="entry name" value="Thioredoxin-like_sf"/>
</dbReference>
<dbReference type="SUPFAM" id="SSF52833">
    <property type="entry name" value="Thioredoxin-like"/>
    <property type="match status" value="1"/>
</dbReference>